<sequence>MQVLRRIFNVLSLVSGILLLVAMSWEILTGVSTHFSPTYLWIQLFVCLVFMADFFIRMAVDEHKGRFFLRNCWFLLISIPYMNIIAWTGIDVSRQWSVLIIAVPLLRVVLALYIVIRWWLNKQIAQLLWAYIFAVLSFSYVSALIFFDFERHVNPGLHDFGDALFWVALNVTAIGADLVPVTLVGKILNVLLPVFGMLLFPIITAYVVQKFPGGKIAA</sequence>
<keyword evidence="2 5" id="KW-0812">Transmembrane</keyword>
<name>A0A9D2DCS6_9BACT</name>
<feature type="transmembrane region" description="Helical" evidence="5">
    <location>
        <begin position="96"/>
        <end position="116"/>
    </location>
</feature>
<evidence type="ECO:0000259" key="6">
    <source>
        <dbReference type="Pfam" id="PF07885"/>
    </source>
</evidence>
<dbReference type="EMBL" id="DXCC01000005">
    <property type="protein sequence ID" value="HIZ14661.1"/>
    <property type="molecule type" value="Genomic_DNA"/>
</dbReference>
<evidence type="ECO:0000256" key="1">
    <source>
        <dbReference type="ARBA" id="ARBA00004141"/>
    </source>
</evidence>
<dbReference type="Pfam" id="PF07885">
    <property type="entry name" value="Ion_trans_2"/>
    <property type="match status" value="1"/>
</dbReference>
<reference evidence="7" key="2">
    <citation type="submission" date="2021-04" db="EMBL/GenBank/DDBJ databases">
        <authorList>
            <person name="Gilroy R."/>
        </authorList>
    </citation>
    <scope>NUCLEOTIDE SEQUENCE</scope>
    <source>
        <strain evidence="7">ChiHjej11B10-19426</strain>
    </source>
</reference>
<dbReference type="AlphaFoldDB" id="A0A9D2DCS6"/>
<feature type="transmembrane region" description="Helical" evidence="5">
    <location>
        <begin position="72"/>
        <end position="90"/>
    </location>
</feature>
<dbReference type="GO" id="GO:0016020">
    <property type="term" value="C:membrane"/>
    <property type="evidence" value="ECO:0007669"/>
    <property type="project" value="UniProtKB-SubCell"/>
</dbReference>
<keyword evidence="7" id="KW-0813">Transport</keyword>
<protein>
    <submittedName>
        <fullName evidence="7">Two pore domain potassium channel family protein</fullName>
    </submittedName>
</protein>
<feature type="transmembrane region" description="Helical" evidence="5">
    <location>
        <begin position="163"/>
        <end position="183"/>
    </location>
</feature>
<feature type="transmembrane region" description="Helical" evidence="5">
    <location>
        <begin position="40"/>
        <end position="60"/>
    </location>
</feature>
<proteinExistence type="predicted"/>
<dbReference type="Gene3D" id="1.10.287.70">
    <property type="match status" value="1"/>
</dbReference>
<comment type="caution">
    <text evidence="7">The sequence shown here is derived from an EMBL/GenBank/DDBJ whole genome shotgun (WGS) entry which is preliminary data.</text>
</comment>
<evidence type="ECO:0000313" key="7">
    <source>
        <dbReference type="EMBL" id="HIZ14661.1"/>
    </source>
</evidence>
<evidence type="ECO:0000256" key="4">
    <source>
        <dbReference type="ARBA" id="ARBA00023136"/>
    </source>
</evidence>
<reference evidence="7" key="1">
    <citation type="journal article" date="2021" name="PeerJ">
        <title>Extensive microbial diversity within the chicken gut microbiome revealed by metagenomics and culture.</title>
        <authorList>
            <person name="Gilroy R."/>
            <person name="Ravi A."/>
            <person name="Getino M."/>
            <person name="Pursley I."/>
            <person name="Horton D.L."/>
            <person name="Alikhan N.F."/>
            <person name="Baker D."/>
            <person name="Gharbi K."/>
            <person name="Hall N."/>
            <person name="Watson M."/>
            <person name="Adriaenssens E.M."/>
            <person name="Foster-Nyarko E."/>
            <person name="Jarju S."/>
            <person name="Secka A."/>
            <person name="Antonio M."/>
            <person name="Oren A."/>
            <person name="Chaudhuri R.R."/>
            <person name="La Ragione R."/>
            <person name="Hildebrand F."/>
            <person name="Pallen M.J."/>
        </authorList>
    </citation>
    <scope>NUCLEOTIDE SEQUENCE</scope>
    <source>
        <strain evidence="7">ChiHjej11B10-19426</strain>
    </source>
</reference>
<dbReference type="InterPro" id="IPR027359">
    <property type="entry name" value="Volt_channel_dom_sf"/>
</dbReference>
<evidence type="ECO:0000256" key="5">
    <source>
        <dbReference type="SAM" id="Phobius"/>
    </source>
</evidence>
<feature type="transmembrane region" description="Helical" evidence="5">
    <location>
        <begin position="7"/>
        <end position="28"/>
    </location>
</feature>
<feature type="transmembrane region" description="Helical" evidence="5">
    <location>
        <begin position="190"/>
        <end position="208"/>
    </location>
</feature>
<evidence type="ECO:0000256" key="3">
    <source>
        <dbReference type="ARBA" id="ARBA00022989"/>
    </source>
</evidence>
<dbReference type="SUPFAM" id="SSF81324">
    <property type="entry name" value="Voltage-gated potassium channels"/>
    <property type="match status" value="1"/>
</dbReference>
<dbReference type="Proteomes" id="UP000824014">
    <property type="component" value="Unassembled WGS sequence"/>
</dbReference>
<gene>
    <name evidence="7" type="ORF">H9816_01920</name>
</gene>
<dbReference type="InterPro" id="IPR013099">
    <property type="entry name" value="K_chnl_dom"/>
</dbReference>
<comment type="subcellular location">
    <subcellularLocation>
        <location evidence="1">Membrane</location>
        <topology evidence="1">Multi-pass membrane protein</topology>
    </subcellularLocation>
</comment>
<accession>A0A9D2DCS6</accession>
<evidence type="ECO:0000256" key="2">
    <source>
        <dbReference type="ARBA" id="ARBA00022692"/>
    </source>
</evidence>
<keyword evidence="4 5" id="KW-0472">Membrane</keyword>
<feature type="transmembrane region" description="Helical" evidence="5">
    <location>
        <begin position="128"/>
        <end position="147"/>
    </location>
</feature>
<organism evidence="7 8">
    <name type="scientific">Candidatus Tidjanibacter faecipullorum</name>
    <dbReference type="NCBI Taxonomy" id="2838766"/>
    <lineage>
        <taxon>Bacteria</taxon>
        <taxon>Pseudomonadati</taxon>
        <taxon>Bacteroidota</taxon>
        <taxon>Bacteroidia</taxon>
        <taxon>Bacteroidales</taxon>
        <taxon>Rikenellaceae</taxon>
        <taxon>Tidjanibacter</taxon>
    </lineage>
</organism>
<evidence type="ECO:0000313" key="8">
    <source>
        <dbReference type="Proteomes" id="UP000824014"/>
    </source>
</evidence>
<keyword evidence="7" id="KW-0406">Ion transport</keyword>
<keyword evidence="7" id="KW-0407">Ion channel</keyword>
<dbReference type="Gene3D" id="1.20.120.350">
    <property type="entry name" value="Voltage-gated potassium channels. Chain C"/>
    <property type="match status" value="1"/>
</dbReference>
<keyword evidence="3 5" id="KW-1133">Transmembrane helix</keyword>
<feature type="domain" description="Potassium channel" evidence="6">
    <location>
        <begin position="136"/>
        <end position="210"/>
    </location>
</feature>
<dbReference type="GO" id="GO:0034220">
    <property type="term" value="P:monoatomic ion transmembrane transport"/>
    <property type="evidence" value="ECO:0007669"/>
    <property type="project" value="UniProtKB-KW"/>
</dbReference>